<accession>A0A1J0VX48</accession>
<reference evidence="2" key="1">
    <citation type="submission" date="2016-11" db="EMBL/GenBank/DDBJ databases">
        <authorList>
            <person name="Jaros S."/>
            <person name="Januszkiewicz K."/>
            <person name="Wedrychowicz H."/>
        </authorList>
    </citation>
    <scope>NUCLEOTIDE SEQUENCE [LARGE SCALE GENOMIC DNA]</scope>
    <source>
        <strain evidence="2">Y48</strain>
    </source>
</reference>
<gene>
    <name evidence="2" type="ORF">BOX37_24865</name>
</gene>
<keyword evidence="3" id="KW-1185">Reference proteome</keyword>
<dbReference type="AlphaFoldDB" id="A0A1J0VX48"/>
<dbReference type="KEGG" id="nsl:BOX37_24865"/>
<feature type="compositionally biased region" description="Polar residues" evidence="1">
    <location>
        <begin position="203"/>
        <end position="219"/>
    </location>
</feature>
<feature type="compositionally biased region" description="Acidic residues" evidence="1">
    <location>
        <begin position="399"/>
        <end position="408"/>
    </location>
</feature>
<dbReference type="EMBL" id="CP018082">
    <property type="protein sequence ID" value="APE36620.1"/>
    <property type="molecule type" value="Genomic_DNA"/>
</dbReference>
<protein>
    <submittedName>
        <fullName evidence="2">Uncharacterized protein</fullName>
    </submittedName>
</protein>
<dbReference type="Proteomes" id="UP000183810">
    <property type="component" value="Chromosome"/>
</dbReference>
<evidence type="ECO:0000313" key="3">
    <source>
        <dbReference type="Proteomes" id="UP000183810"/>
    </source>
</evidence>
<feature type="region of interest" description="Disordered" evidence="1">
    <location>
        <begin position="428"/>
        <end position="448"/>
    </location>
</feature>
<dbReference type="InterPro" id="IPR010310">
    <property type="entry name" value="T7SS_ESAT-6-like"/>
</dbReference>
<feature type="region of interest" description="Disordered" evidence="1">
    <location>
        <begin position="382"/>
        <end position="416"/>
    </location>
</feature>
<dbReference type="OrthoDB" id="4566777at2"/>
<feature type="region of interest" description="Disordered" evidence="1">
    <location>
        <begin position="197"/>
        <end position="345"/>
    </location>
</feature>
<dbReference type="SUPFAM" id="SSF140453">
    <property type="entry name" value="EsxAB dimer-like"/>
    <property type="match status" value="1"/>
</dbReference>
<feature type="compositionally biased region" description="Low complexity" evidence="1">
    <location>
        <begin position="327"/>
        <end position="345"/>
    </location>
</feature>
<feature type="compositionally biased region" description="Low complexity" evidence="1">
    <location>
        <begin position="286"/>
        <end position="301"/>
    </location>
</feature>
<evidence type="ECO:0000256" key="1">
    <source>
        <dbReference type="SAM" id="MobiDB-lite"/>
    </source>
</evidence>
<evidence type="ECO:0000313" key="2">
    <source>
        <dbReference type="EMBL" id="APE36620.1"/>
    </source>
</evidence>
<proteinExistence type="predicted"/>
<sequence>MAMRSISGRTDPDYVSVVEVFDNLSHAEIHRAVGQLDPAALASAGELFLTTSTGLGDSVDSAHSEIRAAIADGWRGTAAQRAADAVRDFEQAGRKIADVLTAVGVRLCQAGDAAESLRTAIAEPDGTQPDPVAALLDSGQAADNATIVREAENARLDAVQAMESIYAGAFLPTGSGVPSFPEIATATGTVTASAVSGAVSGTPSDATPGSPIQSATPSADDSGATVAAGFVPSTVGPDTASTTTGSGQPGSGNTTGTATSTASTATAPTAGAAARTGDPSRPAPGTPVTSAAGTSAAATPVGHVKPSTTDPRNRRDRTGPGAGSLSGAGSTAAASTTDTTSGTETVASATDAVADGRGAAGGEVAAGMGAGAMGGLMGGALAASDQTRQPGGPRKPAPEPEDEDEDDEFLRFLDEEPTYLEPADEVNALIGKLEPTSPPVLGEWTERE</sequence>
<dbReference type="InterPro" id="IPR036689">
    <property type="entry name" value="ESAT-6-like_sf"/>
</dbReference>
<dbReference type="Gene3D" id="1.10.287.1060">
    <property type="entry name" value="ESAT-6-like"/>
    <property type="match status" value="1"/>
</dbReference>
<name>A0A1J0VX48_9NOCA</name>
<dbReference type="Pfam" id="PF06013">
    <property type="entry name" value="WXG100"/>
    <property type="match status" value="1"/>
</dbReference>
<organism evidence="2 3">
    <name type="scientific">Nocardia mangyaensis</name>
    <dbReference type="NCBI Taxonomy" id="2213200"/>
    <lineage>
        <taxon>Bacteria</taxon>
        <taxon>Bacillati</taxon>
        <taxon>Actinomycetota</taxon>
        <taxon>Actinomycetes</taxon>
        <taxon>Mycobacteriales</taxon>
        <taxon>Nocardiaceae</taxon>
        <taxon>Nocardia</taxon>
    </lineage>
</organism>
<feature type="compositionally biased region" description="Low complexity" evidence="1">
    <location>
        <begin position="239"/>
        <end position="277"/>
    </location>
</feature>